<dbReference type="Pfam" id="PF13546">
    <property type="entry name" value="DDE_5"/>
    <property type="match status" value="1"/>
</dbReference>
<name>A0A133UF58_9EURY</name>
<keyword evidence="3" id="KW-1185">Reference proteome</keyword>
<organism evidence="2 3">
    <name type="scientific">candidate division MSBL1 archaeon SCGC-AAA259E22</name>
    <dbReference type="NCBI Taxonomy" id="1698265"/>
    <lineage>
        <taxon>Archaea</taxon>
        <taxon>Methanobacteriati</taxon>
        <taxon>Methanobacteriota</taxon>
        <taxon>candidate division MSBL1</taxon>
    </lineage>
</organism>
<dbReference type="SUPFAM" id="SSF53098">
    <property type="entry name" value="Ribonuclease H-like"/>
    <property type="match status" value="1"/>
</dbReference>
<accession>A0A133UF58</accession>
<dbReference type="EMBL" id="LHXP01000041">
    <property type="protein sequence ID" value="KXA92858.1"/>
    <property type="molecule type" value="Genomic_DNA"/>
</dbReference>
<proteinExistence type="predicted"/>
<dbReference type="InterPro" id="IPR039365">
    <property type="entry name" value="IS701-like"/>
</dbReference>
<gene>
    <name evidence="2" type="ORF">AKJ66_03390</name>
</gene>
<dbReference type="PANTHER" id="PTHR33627:SF1">
    <property type="entry name" value="TRANSPOSASE"/>
    <property type="match status" value="1"/>
</dbReference>
<dbReference type="PANTHER" id="PTHR33627">
    <property type="entry name" value="TRANSPOSASE"/>
    <property type="match status" value="1"/>
</dbReference>
<evidence type="ECO:0000313" key="3">
    <source>
        <dbReference type="Proteomes" id="UP000070657"/>
    </source>
</evidence>
<dbReference type="Proteomes" id="UP000070657">
    <property type="component" value="Unassembled WGS sequence"/>
</dbReference>
<comment type="caution">
    <text evidence="2">The sequence shown here is derived from an EMBL/GenBank/DDBJ whole genome shotgun (WGS) entry which is preliminary data.</text>
</comment>
<protein>
    <recommendedName>
        <fullName evidence="1">Transposase IS701-like DDE domain-containing protein</fullName>
    </recommendedName>
</protein>
<dbReference type="AlphaFoldDB" id="A0A133UF58"/>
<sequence length="440" mass="50858">MQINVSKIDLRKPPGYFREFHERYLERFKTKTRDVGDKAMDYMLGGFHLDKKFTLTNIPEVVPDTNNQRLHHFISESPWKWEPVIRQLQKDASDLIGGGDSALVADGVSFPKQGEKSVGVARQWCGRLGKVENCQVGVFLGLATPEGDRTLIDERLYLPEEWVEDKERREEAGVPEDVEFRTKPELALKMILEAKENGVSFGWVNADTAFGDSGDFRRGLDKEGITYVVEVPCNTNIWLEEEVDPSGGKRKPSRRVDELADELDQSQFEEVYVRDTERGELRCDAIALRVRTVENDCPSDDEEWLVIRKDNDETKYLLSNAPSNAELEKLVRMSAGRYWIERAIEDGKGEVGMGDYEVRKWRGWHHHMTMTMLAMLLLLEMKIGLEDKCPDLTVQDVRDILQRTLPKRNVTEDDFRKLLEEKIKRRKSARNSRHRKNKNS</sequence>
<evidence type="ECO:0000313" key="2">
    <source>
        <dbReference type="EMBL" id="KXA92858.1"/>
    </source>
</evidence>
<dbReference type="InterPro" id="IPR012337">
    <property type="entry name" value="RNaseH-like_sf"/>
</dbReference>
<dbReference type="InterPro" id="IPR038721">
    <property type="entry name" value="IS701-like_DDE_dom"/>
</dbReference>
<reference evidence="2 3" key="1">
    <citation type="journal article" date="2016" name="Sci. Rep.">
        <title>Metabolic traits of an uncultured archaeal lineage -MSBL1- from brine pools of the Red Sea.</title>
        <authorList>
            <person name="Mwirichia R."/>
            <person name="Alam I."/>
            <person name="Rashid M."/>
            <person name="Vinu M."/>
            <person name="Ba-Alawi W."/>
            <person name="Anthony Kamau A."/>
            <person name="Kamanda Ngugi D."/>
            <person name="Goker M."/>
            <person name="Klenk H.P."/>
            <person name="Bajic V."/>
            <person name="Stingl U."/>
        </authorList>
    </citation>
    <scope>NUCLEOTIDE SEQUENCE [LARGE SCALE GENOMIC DNA]</scope>
    <source>
        <strain evidence="2">SCGC-AAA259E22</strain>
    </source>
</reference>
<dbReference type="NCBIfam" id="NF033540">
    <property type="entry name" value="transpos_IS701"/>
    <property type="match status" value="1"/>
</dbReference>
<evidence type="ECO:0000259" key="1">
    <source>
        <dbReference type="Pfam" id="PF13546"/>
    </source>
</evidence>
<feature type="domain" description="Transposase IS701-like DDE" evidence="1">
    <location>
        <begin position="54"/>
        <end position="278"/>
    </location>
</feature>